<feature type="non-terminal residue" evidence="2">
    <location>
        <position position="43"/>
    </location>
</feature>
<accession>Q90920</accession>
<organism evidence="2">
    <name type="scientific">Gallus gallus</name>
    <name type="common">Chicken</name>
    <dbReference type="NCBI Taxonomy" id="9031"/>
    <lineage>
        <taxon>Eukaryota</taxon>
        <taxon>Metazoa</taxon>
        <taxon>Chordata</taxon>
        <taxon>Craniata</taxon>
        <taxon>Vertebrata</taxon>
        <taxon>Euteleostomi</taxon>
        <taxon>Archelosauria</taxon>
        <taxon>Archosauria</taxon>
        <taxon>Dinosauria</taxon>
        <taxon>Saurischia</taxon>
        <taxon>Theropoda</taxon>
        <taxon>Coelurosauria</taxon>
        <taxon>Aves</taxon>
        <taxon>Neognathae</taxon>
        <taxon>Galloanserae</taxon>
        <taxon>Galliformes</taxon>
        <taxon>Phasianidae</taxon>
        <taxon>Phasianinae</taxon>
        <taxon>Gallus</taxon>
    </lineage>
</organism>
<reference evidence="2" key="1">
    <citation type="journal article" date="1988" name="Proc. Natl. Acad. Sci. U.S.A.">
        <title>Four exons encode a 93-base-pair insert in three neural cell adhesion molecule mRNAs specific for chicken heart and skeletal muscle.</title>
        <authorList>
            <person name="Prediger E.A."/>
            <person name="Hoffman S."/>
            <person name="Edelman G.M."/>
            <person name="Cunningham B.A."/>
        </authorList>
    </citation>
    <scope>NUCLEOTIDE SEQUENCE</scope>
    <source>
        <tissue evidence="2">Cardiac muscle</tissue>
    </source>
</reference>
<dbReference type="EMBL" id="M24014">
    <property type="protein sequence ID" value="AAA51617.1"/>
    <property type="status" value="JOINED"/>
    <property type="molecule type" value="Genomic_DNA"/>
</dbReference>
<gene>
    <name evidence="2" type="primary">NACM</name>
</gene>
<dbReference type="EMBL" id="M23992">
    <property type="protein sequence ID" value="AAA51617.1"/>
    <property type="status" value="JOINED"/>
    <property type="molecule type" value="Genomic_DNA"/>
</dbReference>
<dbReference type="EMBL" id="M23994">
    <property type="protein sequence ID" value="AAA51617.1"/>
    <property type="status" value="JOINED"/>
    <property type="molecule type" value="Genomic_DNA"/>
</dbReference>
<name>Q90920_CHICK</name>
<feature type="region of interest" description="Disordered" evidence="1">
    <location>
        <begin position="1"/>
        <end position="43"/>
    </location>
</feature>
<dbReference type="EMBL" id="AH002562">
    <property type="protein sequence ID" value="AAA51617.1"/>
    <property type="molecule type" value="Genomic_DNA"/>
</dbReference>
<dbReference type="AlphaFoldDB" id="Q90920"/>
<feature type="non-terminal residue" evidence="2">
    <location>
        <position position="1"/>
    </location>
</feature>
<evidence type="ECO:0000313" key="2">
    <source>
        <dbReference type="EMBL" id="AAA51617.1"/>
    </source>
</evidence>
<protein>
    <submittedName>
        <fullName evidence="2">Neural cell adhesion molecule</fullName>
    </submittedName>
</protein>
<sequence>TQPVRIPHSPSAAAPTMFSRDNSASPCIRKHRATKRGTQCTQT</sequence>
<proteinExistence type="predicted"/>
<evidence type="ECO:0000256" key="1">
    <source>
        <dbReference type="SAM" id="MobiDB-lite"/>
    </source>
</evidence>
<dbReference type="EMBL" id="M23993">
    <property type="protein sequence ID" value="AAA51617.1"/>
    <property type="status" value="JOINED"/>
    <property type="molecule type" value="Genomic_DNA"/>
</dbReference>